<dbReference type="GO" id="GO:0003700">
    <property type="term" value="F:DNA-binding transcription factor activity"/>
    <property type="evidence" value="ECO:0007669"/>
    <property type="project" value="TreeGrafter"/>
</dbReference>
<dbReference type="CDD" id="cd00093">
    <property type="entry name" value="HTH_XRE"/>
    <property type="match status" value="1"/>
</dbReference>
<dbReference type="Pfam" id="PF01381">
    <property type="entry name" value="HTH_3"/>
    <property type="match status" value="1"/>
</dbReference>
<evidence type="ECO:0000313" key="3">
    <source>
        <dbReference type="EMBL" id="MBK7955531.1"/>
    </source>
</evidence>
<evidence type="ECO:0000256" key="1">
    <source>
        <dbReference type="ARBA" id="ARBA00023125"/>
    </source>
</evidence>
<dbReference type="PANTHER" id="PTHR46797:SF1">
    <property type="entry name" value="METHYLPHOSPHONATE SYNTHASE"/>
    <property type="match status" value="1"/>
</dbReference>
<reference evidence="3 4" key="1">
    <citation type="submission" date="2020-10" db="EMBL/GenBank/DDBJ databases">
        <title>Connecting structure to function with the recovery of over 1000 high-quality activated sludge metagenome-assembled genomes encoding full-length rRNA genes using long-read sequencing.</title>
        <authorList>
            <person name="Singleton C.M."/>
            <person name="Petriglieri F."/>
            <person name="Kristensen J.M."/>
            <person name="Kirkegaard R.H."/>
            <person name="Michaelsen T.Y."/>
            <person name="Andersen M.H."/>
            <person name="Karst S.M."/>
            <person name="Dueholm M.S."/>
            <person name="Nielsen P.H."/>
            <person name="Albertsen M."/>
        </authorList>
    </citation>
    <scope>NUCLEOTIDE SEQUENCE [LARGE SCALE GENOMIC DNA]</scope>
    <source>
        <strain evidence="3">Fred_18-Q3-R57-64_BAT3C.720</strain>
    </source>
</reference>
<feature type="domain" description="HTH cro/C1-type" evidence="2">
    <location>
        <begin position="12"/>
        <end position="66"/>
    </location>
</feature>
<proteinExistence type="predicted"/>
<comment type="caution">
    <text evidence="3">The sequence shown here is derived from an EMBL/GenBank/DDBJ whole genome shotgun (WGS) entry which is preliminary data.</text>
</comment>
<dbReference type="GO" id="GO:0005829">
    <property type="term" value="C:cytosol"/>
    <property type="evidence" value="ECO:0007669"/>
    <property type="project" value="TreeGrafter"/>
</dbReference>
<dbReference type="InterPro" id="IPR010982">
    <property type="entry name" value="Lambda_DNA-bd_dom_sf"/>
</dbReference>
<dbReference type="PROSITE" id="PS50943">
    <property type="entry name" value="HTH_CROC1"/>
    <property type="match status" value="1"/>
</dbReference>
<dbReference type="SMART" id="SM00530">
    <property type="entry name" value="HTH_XRE"/>
    <property type="match status" value="1"/>
</dbReference>
<dbReference type="Proteomes" id="UP000706151">
    <property type="component" value="Unassembled WGS sequence"/>
</dbReference>
<gene>
    <name evidence="3" type="ORF">IPK02_17135</name>
</gene>
<evidence type="ECO:0000313" key="4">
    <source>
        <dbReference type="Proteomes" id="UP000706151"/>
    </source>
</evidence>
<keyword evidence="1" id="KW-0238">DNA-binding</keyword>
<dbReference type="GO" id="GO:0003677">
    <property type="term" value="F:DNA binding"/>
    <property type="evidence" value="ECO:0007669"/>
    <property type="project" value="UniProtKB-KW"/>
</dbReference>
<sequence>MNGLSERFPSVVRQLRHERGWSQERLAERANLNRSFIGEIERGLASPSLVTADKLARALEVDLSALVARCEHG</sequence>
<dbReference type="InterPro" id="IPR050807">
    <property type="entry name" value="TransReg_Diox_bact_type"/>
</dbReference>
<dbReference type="Gene3D" id="1.10.260.40">
    <property type="entry name" value="lambda repressor-like DNA-binding domains"/>
    <property type="match status" value="1"/>
</dbReference>
<accession>A0A935TBN9</accession>
<name>A0A935TBN9_9PROT</name>
<organism evidence="3 4">
    <name type="scientific">Candidatus Accumulibacter affinis</name>
    <dbReference type="NCBI Taxonomy" id="2954384"/>
    <lineage>
        <taxon>Bacteria</taxon>
        <taxon>Pseudomonadati</taxon>
        <taxon>Pseudomonadota</taxon>
        <taxon>Betaproteobacteria</taxon>
        <taxon>Candidatus Accumulibacter</taxon>
    </lineage>
</organism>
<dbReference type="EMBL" id="JADJOT010000010">
    <property type="protein sequence ID" value="MBK7955531.1"/>
    <property type="molecule type" value="Genomic_DNA"/>
</dbReference>
<evidence type="ECO:0000259" key="2">
    <source>
        <dbReference type="PROSITE" id="PS50943"/>
    </source>
</evidence>
<dbReference type="SUPFAM" id="SSF47413">
    <property type="entry name" value="lambda repressor-like DNA-binding domains"/>
    <property type="match status" value="1"/>
</dbReference>
<dbReference type="PANTHER" id="PTHR46797">
    <property type="entry name" value="HTH-TYPE TRANSCRIPTIONAL REGULATOR"/>
    <property type="match status" value="1"/>
</dbReference>
<dbReference type="AlphaFoldDB" id="A0A935TBN9"/>
<protein>
    <submittedName>
        <fullName evidence="3">Helix-turn-helix transcriptional regulator</fullName>
    </submittedName>
</protein>
<dbReference type="InterPro" id="IPR001387">
    <property type="entry name" value="Cro/C1-type_HTH"/>
</dbReference>